<reference evidence="10 11" key="1">
    <citation type="submission" date="2007-06" db="EMBL/GenBank/DDBJ databases">
        <authorList>
            <person name="Shimkets L."/>
            <person name="Ferriera S."/>
            <person name="Johnson J."/>
            <person name="Kravitz S."/>
            <person name="Beeson K."/>
            <person name="Sutton G."/>
            <person name="Rogers Y.-H."/>
            <person name="Friedman R."/>
            <person name="Frazier M."/>
            <person name="Venter J.C."/>
        </authorList>
    </citation>
    <scope>NUCLEOTIDE SEQUENCE [LARGE SCALE GENOMIC DNA]</scope>
    <source>
        <strain evidence="10 11">SIR-1</strain>
    </source>
</reference>
<evidence type="ECO:0000256" key="4">
    <source>
        <dbReference type="ARBA" id="ARBA00022833"/>
    </source>
</evidence>
<keyword evidence="11" id="KW-1185">Reference proteome</keyword>
<evidence type="ECO:0000256" key="7">
    <source>
        <dbReference type="SAM" id="SignalP"/>
    </source>
</evidence>
<dbReference type="Proteomes" id="UP000005801">
    <property type="component" value="Unassembled WGS sequence"/>
</dbReference>
<gene>
    <name evidence="10" type="ORF">PPSIR1_31468</name>
</gene>
<accession>A6GF34</accession>
<dbReference type="Gene3D" id="3.30.830.10">
    <property type="entry name" value="Metalloenzyme, LuxS/M16 peptidase-like"/>
    <property type="match status" value="2"/>
</dbReference>
<protein>
    <submittedName>
        <fullName evidence="10">Peptidase M16-like protein</fullName>
    </submittedName>
</protein>
<sequence length="474" mass="52870">MARGKLVSTLVLGLPLLFLEPHAVIAGEGQDAPSGSEIDIQYEQYTLDNGLEVILHQDETAPLVTVNLWYHVGSGDEVPGKSGFAHLFEHMMFQGAKHIGEDVHFDILREIGASGVNGTTNPDRTNYFETVPSHEIETALWLESDRMGYMLDLLNEKSLQNQIDVVRNERRQRYDNRPYGNERFAIAAELYPEGHPYRYLTIGKHEDLENASLDDVRAFFEKWYVPSNATLVIAGDIELDDAKQLVDKWFGTFPKLPKPDHVVVPAPELTENKFVEIDDKFARLTRLHWVWNSPATLAEGDLELDGVSSVLGSTGWGHLSKRLVDDEKIAQSVWVYQSGSGFSGQFHVVVTLTPGELEKKRAAANTAIQEEIDALIANGPTQTELDRHIIGVESSFVWGLEELGSRVNQLQFFNHFTGDPGYADDYQARLRSLTPASVQAAAKTYLTKPHVEVLSKPAPKDDAPKDGAPRKESQ</sequence>
<feature type="region of interest" description="Disordered" evidence="6">
    <location>
        <begin position="451"/>
        <end position="474"/>
    </location>
</feature>
<feature type="signal peptide" evidence="7">
    <location>
        <begin position="1"/>
        <end position="26"/>
    </location>
</feature>
<dbReference type="AlphaFoldDB" id="A6GF34"/>
<dbReference type="GO" id="GO:0008237">
    <property type="term" value="F:metallopeptidase activity"/>
    <property type="evidence" value="ECO:0007669"/>
    <property type="project" value="UniProtKB-KW"/>
</dbReference>
<dbReference type="GO" id="GO:0006508">
    <property type="term" value="P:proteolysis"/>
    <property type="evidence" value="ECO:0007669"/>
    <property type="project" value="UniProtKB-KW"/>
</dbReference>
<comment type="caution">
    <text evidence="10">The sequence shown here is derived from an EMBL/GenBank/DDBJ whole genome shotgun (WGS) entry which is preliminary data.</text>
</comment>
<dbReference type="EMBL" id="ABCS01000089">
    <property type="protein sequence ID" value="EDM75493.1"/>
    <property type="molecule type" value="Genomic_DNA"/>
</dbReference>
<dbReference type="InterPro" id="IPR007863">
    <property type="entry name" value="Peptidase_M16_C"/>
</dbReference>
<dbReference type="InterPro" id="IPR011765">
    <property type="entry name" value="Pept_M16_N"/>
</dbReference>
<evidence type="ECO:0000313" key="11">
    <source>
        <dbReference type="Proteomes" id="UP000005801"/>
    </source>
</evidence>
<dbReference type="InterPro" id="IPR050626">
    <property type="entry name" value="Peptidase_M16"/>
</dbReference>
<evidence type="ECO:0000256" key="3">
    <source>
        <dbReference type="ARBA" id="ARBA00022801"/>
    </source>
</evidence>
<evidence type="ECO:0000313" key="10">
    <source>
        <dbReference type="EMBL" id="EDM75493.1"/>
    </source>
</evidence>
<dbReference type="Pfam" id="PF05193">
    <property type="entry name" value="Peptidase_M16_C"/>
    <property type="match status" value="1"/>
</dbReference>
<keyword evidence="5" id="KW-0482">Metalloprotease</keyword>
<evidence type="ECO:0000259" key="8">
    <source>
        <dbReference type="Pfam" id="PF00675"/>
    </source>
</evidence>
<dbReference type="RefSeq" id="WP_006975324.1">
    <property type="nucleotide sequence ID" value="NZ_ABCS01000089.1"/>
</dbReference>
<comment type="similarity">
    <text evidence="1">Belongs to the peptidase M16 family.</text>
</comment>
<dbReference type="GO" id="GO:0046872">
    <property type="term" value="F:metal ion binding"/>
    <property type="evidence" value="ECO:0007669"/>
    <property type="project" value="InterPro"/>
</dbReference>
<name>A6GF34_9BACT</name>
<keyword evidence="3" id="KW-0378">Hydrolase</keyword>
<evidence type="ECO:0000259" key="9">
    <source>
        <dbReference type="Pfam" id="PF05193"/>
    </source>
</evidence>
<dbReference type="InterPro" id="IPR011249">
    <property type="entry name" value="Metalloenz_LuxS/M16"/>
</dbReference>
<evidence type="ECO:0000256" key="5">
    <source>
        <dbReference type="ARBA" id="ARBA00023049"/>
    </source>
</evidence>
<dbReference type="STRING" id="391625.PPSIR1_31468"/>
<feature type="chain" id="PRO_5002695495" evidence="7">
    <location>
        <begin position="27"/>
        <end position="474"/>
    </location>
</feature>
<keyword evidence="7" id="KW-0732">Signal</keyword>
<dbReference type="Pfam" id="PF00675">
    <property type="entry name" value="Peptidase_M16"/>
    <property type="match status" value="1"/>
</dbReference>
<dbReference type="eggNOG" id="COG0612">
    <property type="taxonomic scope" value="Bacteria"/>
</dbReference>
<evidence type="ECO:0000256" key="2">
    <source>
        <dbReference type="ARBA" id="ARBA00022670"/>
    </source>
</evidence>
<dbReference type="PANTHER" id="PTHR43690">
    <property type="entry name" value="NARDILYSIN"/>
    <property type="match status" value="1"/>
</dbReference>
<organism evidence="10 11">
    <name type="scientific">Plesiocystis pacifica SIR-1</name>
    <dbReference type="NCBI Taxonomy" id="391625"/>
    <lineage>
        <taxon>Bacteria</taxon>
        <taxon>Pseudomonadati</taxon>
        <taxon>Myxococcota</taxon>
        <taxon>Polyangia</taxon>
        <taxon>Nannocystales</taxon>
        <taxon>Nannocystaceae</taxon>
        <taxon>Plesiocystis</taxon>
    </lineage>
</organism>
<keyword evidence="4" id="KW-0862">Zinc</keyword>
<proteinExistence type="inferred from homology"/>
<keyword evidence="2" id="KW-0645">Protease</keyword>
<dbReference type="PANTHER" id="PTHR43690:SF35">
    <property type="entry name" value="NON-CATALYTIC MEMBER OF PEPTIDASE SUBFAMILY M16B-RELATED"/>
    <property type="match status" value="1"/>
</dbReference>
<feature type="domain" description="Peptidase M16 N-terminal" evidence="8">
    <location>
        <begin position="53"/>
        <end position="172"/>
    </location>
</feature>
<evidence type="ECO:0000256" key="6">
    <source>
        <dbReference type="SAM" id="MobiDB-lite"/>
    </source>
</evidence>
<feature type="domain" description="Peptidase M16 C-terminal" evidence="9">
    <location>
        <begin position="211"/>
        <end position="389"/>
    </location>
</feature>
<dbReference type="SUPFAM" id="SSF63411">
    <property type="entry name" value="LuxS/MPP-like metallohydrolase"/>
    <property type="match status" value="2"/>
</dbReference>
<evidence type="ECO:0000256" key="1">
    <source>
        <dbReference type="ARBA" id="ARBA00007261"/>
    </source>
</evidence>